<organism evidence="12 13">
    <name type="scientific">Albidovulum aquaemixtae</name>
    <dbReference type="NCBI Taxonomy" id="1542388"/>
    <lineage>
        <taxon>Bacteria</taxon>
        <taxon>Pseudomonadati</taxon>
        <taxon>Pseudomonadota</taxon>
        <taxon>Alphaproteobacteria</taxon>
        <taxon>Rhodobacterales</taxon>
        <taxon>Paracoccaceae</taxon>
        <taxon>Albidovulum</taxon>
    </lineage>
</organism>
<reference evidence="12 13" key="1">
    <citation type="submission" date="2018-03" db="EMBL/GenBank/DDBJ databases">
        <authorList>
            <person name="Keele B.F."/>
        </authorList>
    </citation>
    <scope>NUCLEOTIDE SEQUENCE [LARGE SCALE GENOMIC DNA]</scope>
    <source>
        <strain evidence="12 13">CECT 8626</strain>
    </source>
</reference>
<comment type="similarity">
    <text evidence="3">Belongs to the binding-protein-dependent transport system permease family. HisMQ subfamily.</text>
</comment>
<protein>
    <submittedName>
        <fullName evidence="12">L-cystine transport system permease protein YecS</fullName>
    </submittedName>
</protein>
<proteinExistence type="inferred from homology"/>
<evidence type="ECO:0000256" key="8">
    <source>
        <dbReference type="ARBA" id="ARBA00022989"/>
    </source>
</evidence>
<keyword evidence="4 10" id="KW-0813">Transport</keyword>
<keyword evidence="7" id="KW-0029">Amino-acid transport</keyword>
<evidence type="ECO:0000313" key="12">
    <source>
        <dbReference type="EMBL" id="SPH23327.1"/>
    </source>
</evidence>
<accession>A0A2R8BIY3</accession>
<keyword evidence="5" id="KW-1003">Cell membrane</keyword>
<keyword evidence="8 10" id="KW-1133">Transmembrane helix</keyword>
<evidence type="ECO:0000256" key="5">
    <source>
        <dbReference type="ARBA" id="ARBA00022475"/>
    </source>
</evidence>
<evidence type="ECO:0000313" key="13">
    <source>
        <dbReference type="Proteomes" id="UP000244924"/>
    </source>
</evidence>
<dbReference type="Pfam" id="PF00528">
    <property type="entry name" value="BPD_transp_1"/>
    <property type="match status" value="1"/>
</dbReference>
<feature type="transmembrane region" description="Helical" evidence="10">
    <location>
        <begin position="258"/>
        <end position="279"/>
    </location>
</feature>
<dbReference type="EMBL" id="OMOQ01000002">
    <property type="protein sequence ID" value="SPH23327.1"/>
    <property type="molecule type" value="Genomic_DNA"/>
</dbReference>
<evidence type="ECO:0000256" key="4">
    <source>
        <dbReference type="ARBA" id="ARBA00022448"/>
    </source>
</evidence>
<evidence type="ECO:0000259" key="11">
    <source>
        <dbReference type="PROSITE" id="PS50928"/>
    </source>
</evidence>
<name>A0A2R8BIY3_9RHOB</name>
<dbReference type="Proteomes" id="UP000244924">
    <property type="component" value="Unassembled WGS sequence"/>
</dbReference>
<comment type="subcellular location">
    <subcellularLocation>
        <location evidence="2">Cell inner membrane</location>
        <topology evidence="2">Multi-pass membrane protein</topology>
    </subcellularLocation>
    <subcellularLocation>
        <location evidence="10">Cell membrane</location>
        <topology evidence="10">Multi-pass membrane protein</topology>
    </subcellularLocation>
</comment>
<dbReference type="InterPro" id="IPR035906">
    <property type="entry name" value="MetI-like_sf"/>
</dbReference>
<dbReference type="Gene3D" id="1.10.3720.10">
    <property type="entry name" value="MetI-like"/>
    <property type="match status" value="1"/>
</dbReference>
<dbReference type="PANTHER" id="PTHR30614:SF20">
    <property type="entry name" value="GLUTAMINE TRANSPORT SYSTEM PERMEASE PROTEIN GLNP"/>
    <property type="match status" value="1"/>
</dbReference>
<dbReference type="InterPro" id="IPR010065">
    <property type="entry name" value="AA_ABC_transptr_permease_3TM"/>
</dbReference>
<dbReference type="PROSITE" id="PS50928">
    <property type="entry name" value="ABC_TM1"/>
    <property type="match status" value="1"/>
</dbReference>
<dbReference type="NCBIfam" id="TIGR01726">
    <property type="entry name" value="HEQRo_perm_3TM"/>
    <property type="match status" value="1"/>
</dbReference>
<gene>
    <name evidence="12" type="primary">yecS</name>
    <name evidence="12" type="ORF">DEA8626_02391</name>
</gene>
<comment type="function">
    <text evidence="1">Part of the binding-protein-dependent transport system for glutamine; probably responsible for the translocation of the substrate across the membrane.</text>
</comment>
<evidence type="ECO:0000256" key="2">
    <source>
        <dbReference type="ARBA" id="ARBA00004429"/>
    </source>
</evidence>
<dbReference type="GO" id="GO:0043190">
    <property type="term" value="C:ATP-binding cassette (ABC) transporter complex"/>
    <property type="evidence" value="ECO:0007669"/>
    <property type="project" value="InterPro"/>
</dbReference>
<evidence type="ECO:0000256" key="6">
    <source>
        <dbReference type="ARBA" id="ARBA00022692"/>
    </source>
</evidence>
<dbReference type="SUPFAM" id="SSF161098">
    <property type="entry name" value="MetI-like"/>
    <property type="match status" value="1"/>
</dbReference>
<feature type="transmembrane region" description="Helical" evidence="10">
    <location>
        <begin position="39"/>
        <end position="62"/>
    </location>
</feature>
<dbReference type="GO" id="GO:0006865">
    <property type="term" value="P:amino acid transport"/>
    <property type="evidence" value="ECO:0007669"/>
    <property type="project" value="UniProtKB-KW"/>
</dbReference>
<feature type="transmembrane region" description="Helical" evidence="10">
    <location>
        <begin position="131"/>
        <end position="149"/>
    </location>
</feature>
<evidence type="ECO:0000256" key="9">
    <source>
        <dbReference type="ARBA" id="ARBA00023136"/>
    </source>
</evidence>
<dbReference type="PANTHER" id="PTHR30614">
    <property type="entry name" value="MEMBRANE COMPONENT OF AMINO ACID ABC TRANSPORTER"/>
    <property type="match status" value="1"/>
</dbReference>
<dbReference type="InterPro" id="IPR000515">
    <property type="entry name" value="MetI-like"/>
</dbReference>
<keyword evidence="9 10" id="KW-0472">Membrane</keyword>
<evidence type="ECO:0000256" key="1">
    <source>
        <dbReference type="ARBA" id="ARBA00003159"/>
    </source>
</evidence>
<feature type="transmembrane region" description="Helical" evidence="10">
    <location>
        <begin position="82"/>
        <end position="110"/>
    </location>
</feature>
<keyword evidence="13" id="KW-1185">Reference proteome</keyword>
<dbReference type="CDD" id="cd06261">
    <property type="entry name" value="TM_PBP2"/>
    <property type="match status" value="1"/>
</dbReference>
<evidence type="ECO:0000256" key="7">
    <source>
        <dbReference type="ARBA" id="ARBA00022970"/>
    </source>
</evidence>
<evidence type="ECO:0000256" key="3">
    <source>
        <dbReference type="ARBA" id="ARBA00010072"/>
    </source>
</evidence>
<dbReference type="AlphaFoldDB" id="A0A2R8BIY3"/>
<dbReference type="GO" id="GO:0022857">
    <property type="term" value="F:transmembrane transporter activity"/>
    <property type="evidence" value="ECO:0007669"/>
    <property type="project" value="InterPro"/>
</dbReference>
<sequence>MTDDSMKGAAGTVRIAQGGVRHPTRRELRERRLRRRSTIIAATSTAVVVALIIILVPMAPGWERVQKSFFNGPIFAQTFPGLLRAFMLDVAIFAWCAPIIAVLGLVIALARDARSPALYPLKLFGIIYNDVFRGVPVILVIYLVGFGVPGLGLPRPWNSPYLWGSVAVILTYSAYVAEVYRTGIESIHESQRAAAASLGLTHWDTMRYVILPQAIRRVIPANMNLFIALQKDVALLSFIGPVEILRQAGVYKSLLANFTPYLGAAVIFLCVTVPATRAVDRMIARQNRARS</sequence>
<evidence type="ECO:0000256" key="10">
    <source>
        <dbReference type="RuleBase" id="RU363032"/>
    </source>
</evidence>
<keyword evidence="6 10" id="KW-0812">Transmembrane</keyword>
<dbReference type="InterPro" id="IPR043429">
    <property type="entry name" value="ArtM/GltK/GlnP/TcyL/YhdX-like"/>
</dbReference>
<feature type="domain" description="ABC transmembrane type-1" evidence="11">
    <location>
        <begin position="86"/>
        <end position="279"/>
    </location>
</feature>